<proteinExistence type="predicted"/>
<reference evidence="9 10" key="1">
    <citation type="submission" date="2015-10" db="EMBL/GenBank/DDBJ databases">
        <title>Draft genome sequence of Streptomyces caeruleatus NRRL B-24802, type strain for the species Streptomyces caeruleatus.</title>
        <authorList>
            <person name="Ruckert C."/>
            <person name="Winkler A."/>
            <person name="Kalinowski J."/>
            <person name="Kampfer P."/>
            <person name="Glaeser S."/>
        </authorList>
    </citation>
    <scope>NUCLEOTIDE SEQUENCE [LARGE SCALE GENOMIC DNA]</scope>
    <source>
        <strain evidence="9 10">NRRL B-24802</strain>
    </source>
</reference>
<protein>
    <recommendedName>
        <fullName evidence="11">Sugar hydrolase</fullName>
    </recommendedName>
</protein>
<keyword evidence="2" id="KW-0964">Secreted</keyword>
<keyword evidence="5" id="KW-0119">Carbohydrate metabolism</keyword>
<dbReference type="PANTHER" id="PTHR42061:SF6">
    <property type="entry name" value="ENDO-CHITOSANASE"/>
    <property type="match status" value="1"/>
</dbReference>
<keyword evidence="4" id="KW-0378">Hydrolase</keyword>
<dbReference type="EMBL" id="LMWY01000003">
    <property type="protein sequence ID" value="KUO05887.1"/>
    <property type="molecule type" value="Genomic_DNA"/>
</dbReference>
<dbReference type="RefSeq" id="WP_062716453.1">
    <property type="nucleotide sequence ID" value="NZ_KQ948924.1"/>
</dbReference>
<name>A0A124IAJ7_9ACTN</name>
<dbReference type="GO" id="GO:0005576">
    <property type="term" value="C:extracellular region"/>
    <property type="evidence" value="ECO:0007669"/>
    <property type="project" value="UniProtKB-SubCell"/>
</dbReference>
<dbReference type="Proteomes" id="UP000053429">
    <property type="component" value="Unassembled WGS sequence"/>
</dbReference>
<organism evidence="9 10">
    <name type="scientific">Streptomyces caeruleatus</name>
    <dbReference type="NCBI Taxonomy" id="661399"/>
    <lineage>
        <taxon>Bacteria</taxon>
        <taxon>Bacillati</taxon>
        <taxon>Actinomycetota</taxon>
        <taxon>Actinomycetes</taxon>
        <taxon>Kitasatosporales</taxon>
        <taxon>Streptomycetaceae</taxon>
        <taxon>Streptomyces</taxon>
    </lineage>
</organism>
<dbReference type="OrthoDB" id="4334655at2"/>
<dbReference type="GO" id="GO:0000272">
    <property type="term" value="P:polysaccharide catabolic process"/>
    <property type="evidence" value="ECO:0007669"/>
    <property type="project" value="UniProtKB-KW"/>
</dbReference>
<sequence length="231" mass="23797">MRIRSLTLTAASGAALLAAGLLPAVASGVPDPPFAREGPVEAADLLAKTASCEPVSNGLYRTDATSAATVPVCGAHGAVFWKADMDIDCDGRRTARCNEVTDPWFQPDTAFHQSDGEPLRSDSLPFVVVPSASGLWDYSAAGIQGGSVAAVIHDDRLLYAVVGDTGPGRIIGEASYAAAEALGIDPDPATGGTASDVTYILFKGSRVAPVESHEAAVTLGEQLAKEFVQNN</sequence>
<evidence type="ECO:0000256" key="4">
    <source>
        <dbReference type="ARBA" id="ARBA00022801"/>
    </source>
</evidence>
<feature type="chain" id="PRO_5039089983" description="Sugar hydrolase" evidence="8">
    <location>
        <begin position="27"/>
        <end position="231"/>
    </location>
</feature>
<keyword evidence="3 8" id="KW-0732">Signal</keyword>
<dbReference type="GO" id="GO:0016977">
    <property type="term" value="F:chitosanase activity"/>
    <property type="evidence" value="ECO:0007669"/>
    <property type="project" value="InterPro"/>
</dbReference>
<gene>
    <name evidence="9" type="ORF">AQJ67_03475</name>
</gene>
<evidence type="ECO:0000256" key="2">
    <source>
        <dbReference type="ARBA" id="ARBA00022525"/>
    </source>
</evidence>
<evidence type="ECO:0000256" key="5">
    <source>
        <dbReference type="ARBA" id="ARBA00023277"/>
    </source>
</evidence>
<keyword evidence="6" id="KW-0326">Glycosidase</keyword>
<evidence type="ECO:0000256" key="1">
    <source>
        <dbReference type="ARBA" id="ARBA00004613"/>
    </source>
</evidence>
<dbReference type="AlphaFoldDB" id="A0A124IAJ7"/>
<evidence type="ECO:0000313" key="10">
    <source>
        <dbReference type="Proteomes" id="UP000053429"/>
    </source>
</evidence>
<keyword evidence="7" id="KW-0624">Polysaccharide degradation</keyword>
<accession>A0A124IAJ7</accession>
<comment type="subcellular location">
    <subcellularLocation>
        <location evidence="1">Secreted</location>
    </subcellularLocation>
</comment>
<comment type="caution">
    <text evidence="9">The sequence shown here is derived from an EMBL/GenBank/DDBJ whole genome shotgun (WGS) entry which is preliminary data.</text>
</comment>
<dbReference type="Pfam" id="PF07335">
    <property type="entry name" value="Glyco_hydro_75"/>
    <property type="match status" value="1"/>
</dbReference>
<evidence type="ECO:0000256" key="6">
    <source>
        <dbReference type="ARBA" id="ARBA00023295"/>
    </source>
</evidence>
<evidence type="ECO:0000256" key="3">
    <source>
        <dbReference type="ARBA" id="ARBA00022729"/>
    </source>
</evidence>
<dbReference type="STRING" id="661399.AQJ67_03475"/>
<evidence type="ECO:0000256" key="7">
    <source>
        <dbReference type="ARBA" id="ARBA00023326"/>
    </source>
</evidence>
<keyword evidence="10" id="KW-1185">Reference proteome</keyword>
<feature type="signal peptide" evidence="8">
    <location>
        <begin position="1"/>
        <end position="26"/>
    </location>
</feature>
<dbReference type="InterPro" id="IPR009939">
    <property type="entry name" value="Chitosanase_fungal"/>
</dbReference>
<evidence type="ECO:0000256" key="8">
    <source>
        <dbReference type="SAM" id="SignalP"/>
    </source>
</evidence>
<dbReference type="PANTHER" id="PTHR42061">
    <property type="entry name" value="ENDO-CHITOSANASE"/>
    <property type="match status" value="1"/>
</dbReference>
<evidence type="ECO:0008006" key="11">
    <source>
        <dbReference type="Google" id="ProtNLM"/>
    </source>
</evidence>
<evidence type="ECO:0000313" key="9">
    <source>
        <dbReference type="EMBL" id="KUO05887.1"/>
    </source>
</evidence>